<evidence type="ECO:0000313" key="3">
    <source>
        <dbReference type="Proteomes" id="UP000033423"/>
    </source>
</evidence>
<protein>
    <submittedName>
        <fullName evidence="2">RecB family exonuclease</fullName>
    </submittedName>
</protein>
<dbReference type="InterPro" id="IPR011604">
    <property type="entry name" value="PDDEXK-like_dom_sf"/>
</dbReference>
<evidence type="ECO:0000259" key="1">
    <source>
        <dbReference type="Pfam" id="PF12705"/>
    </source>
</evidence>
<dbReference type="InterPro" id="IPR038726">
    <property type="entry name" value="PDDEXK_AddAB-type"/>
</dbReference>
<dbReference type="EMBL" id="LACI01000774">
    <property type="protein sequence ID" value="KJU86018.1"/>
    <property type="molecule type" value="Genomic_DNA"/>
</dbReference>
<dbReference type="Gene3D" id="3.90.320.10">
    <property type="match status" value="1"/>
</dbReference>
<gene>
    <name evidence="2" type="ORF">MBAV_001786</name>
</gene>
<organism evidence="2 3">
    <name type="scientific">Candidatus Magnetobacterium bavaricum</name>
    <dbReference type="NCBI Taxonomy" id="29290"/>
    <lineage>
        <taxon>Bacteria</taxon>
        <taxon>Pseudomonadati</taxon>
        <taxon>Nitrospirota</taxon>
        <taxon>Thermodesulfovibrionia</taxon>
        <taxon>Thermodesulfovibrionales</taxon>
        <taxon>Candidatus Magnetobacteriaceae</taxon>
        <taxon>Candidatus Magnetobacterium</taxon>
    </lineage>
</organism>
<keyword evidence="2" id="KW-0378">Hydrolase</keyword>
<accession>A0A0F3GZ96</accession>
<dbReference type="Pfam" id="PF12705">
    <property type="entry name" value="PDDEXK_1"/>
    <property type="match status" value="1"/>
</dbReference>
<keyword evidence="2" id="KW-0540">Nuclease</keyword>
<dbReference type="GO" id="GO:0004527">
    <property type="term" value="F:exonuclease activity"/>
    <property type="evidence" value="ECO:0007669"/>
    <property type="project" value="UniProtKB-KW"/>
</dbReference>
<comment type="caution">
    <text evidence="2">The sequence shown here is derived from an EMBL/GenBank/DDBJ whole genome shotgun (WGS) entry which is preliminary data.</text>
</comment>
<keyword evidence="2" id="KW-0269">Exonuclease</keyword>
<dbReference type="Proteomes" id="UP000033423">
    <property type="component" value="Unassembled WGS sequence"/>
</dbReference>
<sequence>MDINDIIIDHKIFAKAKKQNDIDTDLQLTAYALGYRVSTGTIEQGLRIDSIIKNKVCKIVQISTTRTNKDCRWFMKLIGQMVTTILDGNFHPNPTGWHCNKKYCGYWGMCKR</sequence>
<name>A0A0F3GZ96_9BACT</name>
<dbReference type="AlphaFoldDB" id="A0A0F3GZ96"/>
<evidence type="ECO:0000313" key="2">
    <source>
        <dbReference type="EMBL" id="KJU86018.1"/>
    </source>
</evidence>
<proteinExistence type="predicted"/>
<keyword evidence="3" id="KW-1185">Reference proteome</keyword>
<feature type="domain" description="PD-(D/E)XK endonuclease-like" evidence="1">
    <location>
        <begin position="6"/>
        <end position="111"/>
    </location>
</feature>
<reference evidence="2 3" key="1">
    <citation type="submission" date="2015-02" db="EMBL/GenBank/DDBJ databases">
        <title>Single-cell genomics of uncultivated deep-branching MTB reveals a conserved set of magnetosome genes.</title>
        <authorList>
            <person name="Kolinko S."/>
            <person name="Richter M."/>
            <person name="Glockner F.O."/>
            <person name="Brachmann A."/>
            <person name="Schuler D."/>
        </authorList>
    </citation>
    <scope>NUCLEOTIDE SEQUENCE [LARGE SCALE GENOMIC DNA]</scope>
    <source>
        <strain evidence="2">TM-1</strain>
    </source>
</reference>